<dbReference type="OrthoDB" id="3482823at2"/>
<proteinExistence type="predicted"/>
<reference evidence="2 3" key="1">
    <citation type="submission" date="2016-11" db="EMBL/GenBank/DDBJ databases">
        <authorList>
            <person name="Jaros S."/>
            <person name="Januszkiewicz K."/>
            <person name="Wedrychowicz H."/>
        </authorList>
    </citation>
    <scope>NUCLEOTIDE SEQUENCE [LARGE SCALE GENOMIC DNA]</scope>
    <source>
        <strain evidence="2 3">CGMCC 4.2025</strain>
    </source>
</reference>
<evidence type="ECO:0000256" key="1">
    <source>
        <dbReference type="SAM" id="MobiDB-lite"/>
    </source>
</evidence>
<dbReference type="EMBL" id="FRBI01000039">
    <property type="protein sequence ID" value="SHN33545.1"/>
    <property type="molecule type" value="Genomic_DNA"/>
</dbReference>
<evidence type="ECO:0000313" key="3">
    <source>
        <dbReference type="Proteomes" id="UP000184111"/>
    </source>
</evidence>
<dbReference type="AlphaFoldDB" id="A0A1M7QPR4"/>
<sequence length="124" mass="13606">MRVPDWWSIEVMDVEDGTVHTATGWRDAYGQVLTESLITNGASSWRWFEHSWGVVLEVSFAEEESWDAWLDLPGTQATLDAVPDPVRGLLVHRGHGGASGSYVPRRPGSAPRADSVALPEPLVP</sequence>
<keyword evidence="3" id="KW-1185">Reference proteome</keyword>
<protein>
    <submittedName>
        <fullName evidence="2">Uncharacterized protein</fullName>
    </submittedName>
</protein>
<name>A0A1M7QPR4_9ACTN</name>
<gene>
    <name evidence="2" type="ORF">SAMN05216499_13938</name>
</gene>
<organism evidence="2 3">
    <name type="scientific">Actinacidiphila paucisporea</name>
    <dbReference type="NCBI Taxonomy" id="310782"/>
    <lineage>
        <taxon>Bacteria</taxon>
        <taxon>Bacillati</taxon>
        <taxon>Actinomycetota</taxon>
        <taxon>Actinomycetes</taxon>
        <taxon>Kitasatosporales</taxon>
        <taxon>Streptomycetaceae</taxon>
        <taxon>Actinacidiphila</taxon>
    </lineage>
</organism>
<accession>A0A1M7QPR4</accession>
<feature type="region of interest" description="Disordered" evidence="1">
    <location>
        <begin position="93"/>
        <end position="124"/>
    </location>
</feature>
<dbReference type="STRING" id="310782.SAMN05216499_13938"/>
<dbReference type="Proteomes" id="UP000184111">
    <property type="component" value="Unassembled WGS sequence"/>
</dbReference>
<dbReference type="RefSeq" id="WP_073502743.1">
    <property type="nucleotide sequence ID" value="NZ_FRBI01000039.1"/>
</dbReference>
<evidence type="ECO:0000313" key="2">
    <source>
        <dbReference type="EMBL" id="SHN33545.1"/>
    </source>
</evidence>